<evidence type="ECO:0000313" key="11">
    <source>
        <dbReference type="EMBL" id="VDO10151.1"/>
    </source>
</evidence>
<dbReference type="InterPro" id="IPR045244">
    <property type="entry name" value="PGM"/>
</dbReference>
<evidence type="ECO:0000313" key="12">
    <source>
        <dbReference type="Proteomes" id="UP000280834"/>
    </source>
</evidence>
<evidence type="ECO:0000256" key="3">
    <source>
        <dbReference type="ARBA" id="ARBA00012728"/>
    </source>
</evidence>
<accession>A0A0R3Q6X2</accession>
<name>A0A0R3Q6X2_9BILA</name>
<comment type="similarity">
    <text evidence="2 8">Belongs to the phosphohexose mutase family.</text>
</comment>
<evidence type="ECO:0000256" key="8">
    <source>
        <dbReference type="RuleBase" id="RU004326"/>
    </source>
</evidence>
<dbReference type="PROSITE" id="PS00710">
    <property type="entry name" value="PGM_PMM"/>
    <property type="match status" value="1"/>
</dbReference>
<dbReference type="AlphaFoldDB" id="A0A0R3Q6X2"/>
<dbReference type="SUPFAM" id="SSF53738">
    <property type="entry name" value="Phosphoglucomutase, first 3 domains"/>
    <property type="match status" value="2"/>
</dbReference>
<dbReference type="Pfam" id="PF02878">
    <property type="entry name" value="PGM_PMM_I"/>
    <property type="match status" value="1"/>
</dbReference>
<dbReference type="InterPro" id="IPR016055">
    <property type="entry name" value="A-D-PHexomutase_a/b/a-I/II/III"/>
</dbReference>
<organism evidence="13">
    <name type="scientific">Brugia timori</name>
    <dbReference type="NCBI Taxonomy" id="42155"/>
    <lineage>
        <taxon>Eukaryota</taxon>
        <taxon>Metazoa</taxon>
        <taxon>Ecdysozoa</taxon>
        <taxon>Nematoda</taxon>
        <taxon>Chromadorea</taxon>
        <taxon>Rhabditida</taxon>
        <taxon>Spirurina</taxon>
        <taxon>Spiruromorpha</taxon>
        <taxon>Filarioidea</taxon>
        <taxon>Onchocercidae</taxon>
        <taxon>Brugia</taxon>
    </lineage>
</organism>
<dbReference type="PRINTS" id="PR00509">
    <property type="entry name" value="PGMPMM"/>
</dbReference>
<keyword evidence="7" id="KW-0413">Isomerase</keyword>
<sequence>MSSLIKVVTVSTKPYEGQKPGTSGLRKRVPEFQQENYTENFIQSTLDAGLGDKKKGATLVVGGDGRYLCPETVNIIIQMAAANGLRKLIVGQNGFLSTPAVSCLIRKREINDGNLINGGIILTASHNPGGPKADFGIKFNCANGGPAPEKVKFYVLLTEAIYAVSKNISKYYICHDLHADFTKIGKTDYDINGYGIFTVHVIDSVKDYVQLMEQIFDFSKMKELLSGQTMGQFNVLIDSLYGATGPYVNTILVEKLGVDPKFMSHTTPKPDFGGGHPDPNLTYAKQLVDTMKKGEHDFGAAFDGDGVSIF</sequence>
<dbReference type="WBParaSite" id="BTMF_0000207601-mRNA-1">
    <property type="protein sequence ID" value="BTMF_0000207601-mRNA-1"/>
    <property type="gene ID" value="BTMF_0000207601"/>
</dbReference>
<dbReference type="STRING" id="42155.A0A0R3Q6X2"/>
<dbReference type="FunFam" id="3.40.120.10:FF:000005">
    <property type="entry name" value="Phosphoglucomutase 5"/>
    <property type="match status" value="1"/>
</dbReference>
<dbReference type="GO" id="GO:0000287">
    <property type="term" value="F:magnesium ion binding"/>
    <property type="evidence" value="ECO:0007669"/>
    <property type="project" value="InterPro"/>
</dbReference>
<evidence type="ECO:0000256" key="7">
    <source>
        <dbReference type="ARBA" id="ARBA00023235"/>
    </source>
</evidence>
<keyword evidence="12" id="KW-1185">Reference proteome</keyword>
<keyword evidence="6 8" id="KW-0460">Magnesium</keyword>
<keyword evidence="5 8" id="KW-0479">Metal-binding</keyword>
<comment type="catalytic activity">
    <reaction evidence="1">
        <text>alpha-D-glucose 1-phosphate = alpha-D-glucose 6-phosphate</text>
        <dbReference type="Rhea" id="RHEA:23536"/>
        <dbReference type="ChEBI" id="CHEBI:58225"/>
        <dbReference type="ChEBI" id="CHEBI:58601"/>
        <dbReference type="EC" id="5.4.2.2"/>
    </reaction>
</comment>
<dbReference type="PANTHER" id="PTHR22573">
    <property type="entry name" value="PHOSPHOHEXOMUTASE FAMILY MEMBER"/>
    <property type="match status" value="1"/>
</dbReference>
<dbReference type="InterPro" id="IPR005844">
    <property type="entry name" value="A-D-PHexomutase_a/b/a-I"/>
</dbReference>
<evidence type="ECO:0000256" key="2">
    <source>
        <dbReference type="ARBA" id="ARBA00010231"/>
    </source>
</evidence>
<evidence type="ECO:0000256" key="5">
    <source>
        <dbReference type="ARBA" id="ARBA00022723"/>
    </source>
</evidence>
<dbReference type="GO" id="GO:0004614">
    <property type="term" value="F:phosphoglucomutase activity"/>
    <property type="evidence" value="ECO:0007669"/>
    <property type="project" value="UniProtKB-EC"/>
</dbReference>
<evidence type="ECO:0000256" key="1">
    <source>
        <dbReference type="ARBA" id="ARBA00000443"/>
    </source>
</evidence>
<dbReference type="Pfam" id="PF02879">
    <property type="entry name" value="PGM_PMM_II"/>
    <property type="match status" value="1"/>
</dbReference>
<proteinExistence type="inferred from homology"/>
<dbReference type="EMBL" id="UZAG01001016">
    <property type="protein sequence ID" value="VDO10151.1"/>
    <property type="molecule type" value="Genomic_DNA"/>
</dbReference>
<dbReference type="GO" id="GO:0005829">
    <property type="term" value="C:cytosol"/>
    <property type="evidence" value="ECO:0007669"/>
    <property type="project" value="TreeGrafter"/>
</dbReference>
<dbReference type="Gene3D" id="3.40.120.10">
    <property type="entry name" value="Alpha-D-Glucose-1,6-Bisphosphate, subunit A, domain 3"/>
    <property type="match status" value="2"/>
</dbReference>
<dbReference type="GO" id="GO:0005975">
    <property type="term" value="P:carbohydrate metabolic process"/>
    <property type="evidence" value="ECO:0007669"/>
    <property type="project" value="InterPro"/>
</dbReference>
<evidence type="ECO:0000259" key="9">
    <source>
        <dbReference type="Pfam" id="PF02878"/>
    </source>
</evidence>
<feature type="domain" description="Alpha-D-phosphohexomutase alpha/beta/alpha" evidence="10">
    <location>
        <begin position="207"/>
        <end position="306"/>
    </location>
</feature>
<keyword evidence="4" id="KW-0597">Phosphoprotein</keyword>
<dbReference type="InterPro" id="IPR005841">
    <property type="entry name" value="Alpha-D-phosphohexomutase_SF"/>
</dbReference>
<evidence type="ECO:0000256" key="6">
    <source>
        <dbReference type="ARBA" id="ARBA00022842"/>
    </source>
</evidence>
<evidence type="ECO:0000259" key="10">
    <source>
        <dbReference type="Pfam" id="PF02879"/>
    </source>
</evidence>
<protein>
    <recommendedName>
        <fullName evidence="3">phosphoglucomutase (alpha-D-glucose-1,6-bisphosphate-dependent)</fullName>
        <ecNumber evidence="3">5.4.2.2</ecNumber>
    </recommendedName>
</protein>
<evidence type="ECO:0000313" key="13">
    <source>
        <dbReference type="WBParaSite" id="BTMF_0000207601-mRNA-1"/>
    </source>
</evidence>
<reference evidence="13" key="1">
    <citation type="submission" date="2017-02" db="UniProtKB">
        <authorList>
            <consortium name="WormBaseParasite"/>
        </authorList>
    </citation>
    <scope>IDENTIFICATION</scope>
</reference>
<dbReference type="PANTHER" id="PTHR22573:SF2">
    <property type="entry name" value="PHOSPHOGLUCOMUTASE"/>
    <property type="match status" value="1"/>
</dbReference>
<dbReference type="InterPro" id="IPR016066">
    <property type="entry name" value="A-D-PHexomutase_CS"/>
</dbReference>
<dbReference type="FunFam" id="3.40.120.10:FF:000004">
    <property type="entry name" value="Phosphoglucomutase 5"/>
    <property type="match status" value="1"/>
</dbReference>
<gene>
    <name evidence="11" type="ORF">BTMF_LOCUS1404</name>
</gene>
<feature type="domain" description="Alpha-D-phosphohexomutase alpha/beta/alpha" evidence="9">
    <location>
        <begin position="18"/>
        <end position="152"/>
    </location>
</feature>
<evidence type="ECO:0000256" key="4">
    <source>
        <dbReference type="ARBA" id="ARBA00022553"/>
    </source>
</evidence>
<dbReference type="Proteomes" id="UP000280834">
    <property type="component" value="Unassembled WGS sequence"/>
</dbReference>
<dbReference type="InterPro" id="IPR005845">
    <property type="entry name" value="A-D-PHexomutase_a/b/a-II"/>
</dbReference>
<reference evidence="11 12" key="2">
    <citation type="submission" date="2018-11" db="EMBL/GenBank/DDBJ databases">
        <authorList>
            <consortium name="Pathogen Informatics"/>
        </authorList>
    </citation>
    <scope>NUCLEOTIDE SEQUENCE [LARGE SCALE GENOMIC DNA]</scope>
</reference>
<dbReference type="EC" id="5.4.2.2" evidence="3"/>